<keyword evidence="10" id="KW-1185">Reference proteome</keyword>
<gene>
    <name evidence="9" type="ORF">niasHT_027032</name>
</gene>
<evidence type="ECO:0000256" key="6">
    <source>
        <dbReference type="RuleBase" id="RU003733"/>
    </source>
</evidence>
<comment type="caution">
    <text evidence="9">The sequence shown here is derived from an EMBL/GenBank/DDBJ whole genome shotgun (WGS) entry which is preliminary data.</text>
</comment>
<evidence type="ECO:0000313" key="10">
    <source>
        <dbReference type="Proteomes" id="UP001620626"/>
    </source>
</evidence>
<dbReference type="InterPro" id="IPR018484">
    <property type="entry name" value="FGGY_N"/>
</dbReference>
<evidence type="ECO:0000313" key="9">
    <source>
        <dbReference type="EMBL" id="KAL3093761.1"/>
    </source>
</evidence>
<name>A0ABD2JSZ9_9BILA</name>
<comment type="pathway">
    <text evidence="1">Polyol metabolism; glycerol degradation via glycerol kinase pathway; sn-glycerol 3-phosphate from glycerol: step 1/1.</text>
</comment>
<evidence type="ECO:0000256" key="4">
    <source>
        <dbReference type="ARBA" id="ARBA00022679"/>
    </source>
</evidence>
<evidence type="ECO:0000256" key="1">
    <source>
        <dbReference type="ARBA" id="ARBA00005190"/>
    </source>
</evidence>
<dbReference type="InterPro" id="IPR018485">
    <property type="entry name" value="FGGY_C"/>
</dbReference>
<dbReference type="EMBL" id="JBICBT010000909">
    <property type="protein sequence ID" value="KAL3093761.1"/>
    <property type="molecule type" value="Genomic_DNA"/>
</dbReference>
<dbReference type="AlphaFoldDB" id="A0ABD2JSZ9"/>
<dbReference type="PIRSF" id="PIRSF000538">
    <property type="entry name" value="GlpK"/>
    <property type="match status" value="1"/>
</dbReference>
<comment type="similarity">
    <text evidence="2 6">Belongs to the FGGY kinase family.</text>
</comment>
<dbReference type="InterPro" id="IPR043129">
    <property type="entry name" value="ATPase_NBD"/>
</dbReference>
<organism evidence="9 10">
    <name type="scientific">Heterodera trifolii</name>
    <dbReference type="NCBI Taxonomy" id="157864"/>
    <lineage>
        <taxon>Eukaryota</taxon>
        <taxon>Metazoa</taxon>
        <taxon>Ecdysozoa</taxon>
        <taxon>Nematoda</taxon>
        <taxon>Chromadorea</taxon>
        <taxon>Rhabditida</taxon>
        <taxon>Tylenchina</taxon>
        <taxon>Tylenchomorpha</taxon>
        <taxon>Tylenchoidea</taxon>
        <taxon>Heteroderidae</taxon>
        <taxon>Heteroderinae</taxon>
        <taxon>Heterodera</taxon>
    </lineage>
</organism>
<evidence type="ECO:0000256" key="2">
    <source>
        <dbReference type="ARBA" id="ARBA00009156"/>
    </source>
</evidence>
<dbReference type="InterPro" id="IPR000577">
    <property type="entry name" value="Carb_kinase_FGGY"/>
</dbReference>
<keyword evidence="4 6" id="KW-0808">Transferase</keyword>
<keyword evidence="5 6" id="KW-0418">Kinase</keyword>
<dbReference type="GO" id="GO:0004370">
    <property type="term" value="F:glycerol kinase activity"/>
    <property type="evidence" value="ECO:0007669"/>
    <property type="project" value="UniProtKB-EC"/>
</dbReference>
<evidence type="ECO:0000259" key="8">
    <source>
        <dbReference type="Pfam" id="PF02782"/>
    </source>
</evidence>
<dbReference type="Pfam" id="PF00370">
    <property type="entry name" value="FGGY_N"/>
    <property type="match status" value="2"/>
</dbReference>
<dbReference type="Pfam" id="PF02782">
    <property type="entry name" value="FGGY_C"/>
    <property type="match status" value="1"/>
</dbReference>
<proteinExistence type="inferred from homology"/>
<feature type="domain" description="Carbohydrate kinase FGGY N-terminal" evidence="7">
    <location>
        <begin position="184"/>
        <end position="278"/>
    </location>
</feature>
<feature type="domain" description="Carbohydrate kinase FGGY C-terminal" evidence="8">
    <location>
        <begin position="287"/>
        <end position="490"/>
    </location>
</feature>
<feature type="domain" description="Carbohydrate kinase FGGY N-terminal" evidence="7">
    <location>
        <begin position="8"/>
        <end position="129"/>
    </location>
</feature>
<dbReference type="PANTHER" id="PTHR10196">
    <property type="entry name" value="SUGAR KINASE"/>
    <property type="match status" value="1"/>
</dbReference>
<dbReference type="Gene3D" id="3.30.420.40">
    <property type="match status" value="2"/>
</dbReference>
<reference evidence="9 10" key="1">
    <citation type="submission" date="2024-10" db="EMBL/GenBank/DDBJ databases">
        <authorList>
            <person name="Kim D."/>
        </authorList>
    </citation>
    <scope>NUCLEOTIDE SEQUENCE [LARGE SCALE GENOMIC DNA]</scope>
    <source>
        <strain evidence="9">BH-2024</strain>
    </source>
</reference>
<accession>A0ABD2JSZ9</accession>
<evidence type="ECO:0000256" key="5">
    <source>
        <dbReference type="ARBA" id="ARBA00022777"/>
    </source>
</evidence>
<evidence type="ECO:0000259" key="7">
    <source>
        <dbReference type="Pfam" id="PF00370"/>
    </source>
</evidence>
<dbReference type="PROSITE" id="PS00445">
    <property type="entry name" value="FGGY_KINASES_2"/>
    <property type="match status" value="1"/>
</dbReference>
<evidence type="ECO:0000256" key="3">
    <source>
        <dbReference type="ARBA" id="ARBA00012099"/>
    </source>
</evidence>
<dbReference type="SUPFAM" id="SSF53067">
    <property type="entry name" value="Actin-like ATPase domain"/>
    <property type="match status" value="2"/>
</dbReference>
<protein>
    <recommendedName>
        <fullName evidence="3">glycerol kinase</fullName>
        <ecNumber evidence="3">2.7.1.30</ecNumber>
    </recommendedName>
</protein>
<sequence length="552" mass="60516">MASNSPLILALDVGTTNLKLCVFDASPSAGCALIHGHEESIKLLCSSDSDNRVEMEPEQLWTQIVDAIRRAVAETKSRGPLVGIGLSCQRNTFLSWNKQTFRPCHRLVTWKDGRSRHFCNQWNESVRRKLLNLAGAVAFFFTRAQRFRAARMFLLDTAMVPPRFMAMLEQNAEMRRLLEADQLALGCLDTWLMMKLSGCDSQSFVTEPSSASSTGMFDPFTAEWGRPILRLLGFPDPGAVLPSLVDTTRLGVHTAPELFGRAIPIFASLGDSQAAAFGAGCIRRGDLKISLGTGTLFDYVSGPEIHSSMHGMYPLVAWRLNGISTHLLEGRSNDVASAVRWAQSVGLMAQNLVALQSADEPEFDNADGDEGGHDESAVCFVPAFGGIQTPIGDDFACAALMGIRPDTTRRQIAHAVFDSVAFGVYQIWQCLVEEVPEARAGVCRIRLCGGVSRNSRICEHIATLIRRPVERVCEPQFCSARGAALLAGIGAGLWTLDQVDSTVGNGGDAGKSLVGVERVFHPRKGAAATALRRRFNRWREAQRRCLHYYERK</sequence>
<dbReference type="Proteomes" id="UP001620626">
    <property type="component" value="Unassembled WGS sequence"/>
</dbReference>
<dbReference type="PANTHER" id="PTHR10196:SF68">
    <property type="entry name" value="GLYCEROL KINASE 5-RELATED"/>
    <property type="match status" value="1"/>
</dbReference>
<dbReference type="InterPro" id="IPR018483">
    <property type="entry name" value="Carb_kinase_FGGY_CS"/>
</dbReference>
<dbReference type="EC" id="2.7.1.30" evidence="3"/>